<comment type="caution">
    <text evidence="2">The sequence shown here is derived from an EMBL/GenBank/DDBJ whole genome shotgun (WGS) entry which is preliminary data.</text>
</comment>
<protein>
    <submittedName>
        <fullName evidence="2">Uncharacterized protein</fullName>
    </submittedName>
</protein>
<reference evidence="3" key="1">
    <citation type="journal article" date="2019" name="Int. J. Syst. Evol. Microbiol.">
        <title>The Global Catalogue of Microorganisms (GCM) 10K type strain sequencing project: providing services to taxonomists for standard genome sequencing and annotation.</title>
        <authorList>
            <consortium name="The Broad Institute Genomics Platform"/>
            <consortium name="The Broad Institute Genome Sequencing Center for Infectious Disease"/>
            <person name="Wu L."/>
            <person name="Ma J."/>
        </authorList>
    </citation>
    <scope>NUCLEOTIDE SEQUENCE [LARGE SCALE GENOMIC DNA]</scope>
    <source>
        <strain evidence="3">CGMCC 4.7382</strain>
    </source>
</reference>
<evidence type="ECO:0000313" key="2">
    <source>
        <dbReference type="EMBL" id="MFC7327830.1"/>
    </source>
</evidence>
<evidence type="ECO:0000313" key="3">
    <source>
        <dbReference type="Proteomes" id="UP001596540"/>
    </source>
</evidence>
<name>A0ABW2KE53_9ACTN</name>
<keyword evidence="3" id="KW-1185">Reference proteome</keyword>
<feature type="compositionally biased region" description="Low complexity" evidence="1">
    <location>
        <begin position="1"/>
        <end position="25"/>
    </location>
</feature>
<sequence>MTTSTHRTAATGAVAAPSSRAAATARRLRGPQARKDALVATSGDATAPATDRITTGERWSAVPDAAAVARLLAGHTTIVIVPGHGGADAVDTAMRFAFGRITPRERPADLPDARAEGLS</sequence>
<dbReference type="Proteomes" id="UP001596540">
    <property type="component" value="Unassembled WGS sequence"/>
</dbReference>
<accession>A0ABW2KE53</accession>
<gene>
    <name evidence="2" type="ORF">ACFQRF_08750</name>
</gene>
<proteinExistence type="predicted"/>
<feature type="region of interest" description="Disordered" evidence="1">
    <location>
        <begin position="1"/>
        <end position="50"/>
    </location>
</feature>
<dbReference type="RefSeq" id="WP_379870320.1">
    <property type="nucleotide sequence ID" value="NZ_JBHTBH010000003.1"/>
</dbReference>
<dbReference type="EMBL" id="JBHTBH010000003">
    <property type="protein sequence ID" value="MFC7327830.1"/>
    <property type="molecule type" value="Genomic_DNA"/>
</dbReference>
<evidence type="ECO:0000256" key="1">
    <source>
        <dbReference type="SAM" id="MobiDB-lite"/>
    </source>
</evidence>
<organism evidence="2 3">
    <name type="scientific">Marinactinospora rubrisoli</name>
    <dbReference type="NCBI Taxonomy" id="2715399"/>
    <lineage>
        <taxon>Bacteria</taxon>
        <taxon>Bacillati</taxon>
        <taxon>Actinomycetota</taxon>
        <taxon>Actinomycetes</taxon>
        <taxon>Streptosporangiales</taxon>
        <taxon>Nocardiopsidaceae</taxon>
        <taxon>Marinactinospora</taxon>
    </lineage>
</organism>